<reference evidence="15" key="1">
    <citation type="submission" date="2016-11" db="UniProtKB">
        <authorList>
            <consortium name="WormBaseParasite"/>
        </authorList>
    </citation>
    <scope>IDENTIFICATION</scope>
</reference>
<evidence type="ECO:0000256" key="10">
    <source>
        <dbReference type="ARBA" id="ARBA00023065"/>
    </source>
</evidence>
<evidence type="ECO:0000256" key="1">
    <source>
        <dbReference type="ARBA" id="ARBA00004195"/>
    </source>
</evidence>
<dbReference type="GO" id="GO:0098719">
    <property type="term" value="P:sodium ion import across plasma membrane"/>
    <property type="evidence" value="ECO:0007669"/>
    <property type="project" value="TreeGrafter"/>
</dbReference>
<name>A0A1I8GX69_9PLAT</name>
<keyword evidence="4 13" id="KW-0813">Transport</keyword>
<evidence type="ECO:0000256" key="12">
    <source>
        <dbReference type="ARBA" id="ARBA00023201"/>
    </source>
</evidence>
<evidence type="ECO:0000256" key="13">
    <source>
        <dbReference type="RuleBase" id="RU003722"/>
    </source>
</evidence>
<protein>
    <recommendedName>
        <fullName evidence="13">Sodium/hydrogen exchanger</fullName>
    </recommendedName>
</protein>
<dbReference type="OrthoDB" id="196264at2759"/>
<dbReference type="InterPro" id="IPR018422">
    <property type="entry name" value="Cation/H_exchanger_CPA1"/>
</dbReference>
<accession>A0A1I8GX69</accession>
<dbReference type="GO" id="GO:0051453">
    <property type="term" value="P:regulation of intracellular pH"/>
    <property type="evidence" value="ECO:0007669"/>
    <property type="project" value="TreeGrafter"/>
</dbReference>
<dbReference type="PANTHER" id="PTHR10110">
    <property type="entry name" value="SODIUM/HYDROGEN EXCHANGER"/>
    <property type="match status" value="1"/>
</dbReference>
<comment type="similarity">
    <text evidence="3 13">Belongs to the monovalent cation:proton antiporter 1 (CPA1) transporter (TC 2.A.36) family.</text>
</comment>
<keyword evidence="8" id="KW-1133">Transmembrane helix</keyword>
<evidence type="ECO:0000256" key="9">
    <source>
        <dbReference type="ARBA" id="ARBA00023053"/>
    </source>
</evidence>
<organism evidence="14 15">
    <name type="scientific">Macrostomum lignano</name>
    <dbReference type="NCBI Taxonomy" id="282301"/>
    <lineage>
        <taxon>Eukaryota</taxon>
        <taxon>Metazoa</taxon>
        <taxon>Spiralia</taxon>
        <taxon>Lophotrochozoa</taxon>
        <taxon>Platyhelminthes</taxon>
        <taxon>Rhabditophora</taxon>
        <taxon>Macrostomorpha</taxon>
        <taxon>Macrostomida</taxon>
        <taxon>Macrostomidae</taxon>
        <taxon>Macrostomum</taxon>
    </lineage>
</organism>
<keyword evidence="5" id="KW-1003">Cell membrane</keyword>
<dbReference type="GO" id="GO:0005886">
    <property type="term" value="C:plasma membrane"/>
    <property type="evidence" value="ECO:0007669"/>
    <property type="project" value="UniProtKB-SubCell"/>
</dbReference>
<evidence type="ECO:0000256" key="3">
    <source>
        <dbReference type="ARBA" id="ARBA00007367"/>
    </source>
</evidence>
<dbReference type="GO" id="GO:0055038">
    <property type="term" value="C:recycling endosome membrane"/>
    <property type="evidence" value="ECO:0007669"/>
    <property type="project" value="UniProtKB-SubCell"/>
</dbReference>
<dbReference type="InterPro" id="IPR006153">
    <property type="entry name" value="Cation/H_exchanger_TM"/>
</dbReference>
<evidence type="ECO:0000313" key="15">
    <source>
        <dbReference type="WBParaSite" id="maker-uti_cns_0003545-snap-gene-0.5-mRNA-1"/>
    </source>
</evidence>
<keyword evidence="11" id="KW-0472">Membrane</keyword>
<dbReference type="GO" id="GO:0015385">
    <property type="term" value="F:sodium:proton antiporter activity"/>
    <property type="evidence" value="ECO:0007669"/>
    <property type="project" value="InterPro"/>
</dbReference>
<keyword evidence="9" id="KW-0915">Sodium</keyword>
<keyword evidence="14" id="KW-1185">Reference proteome</keyword>
<evidence type="ECO:0000256" key="4">
    <source>
        <dbReference type="ARBA" id="ARBA00022448"/>
    </source>
</evidence>
<dbReference type="NCBIfam" id="TIGR00840">
    <property type="entry name" value="b_cpa1"/>
    <property type="match status" value="1"/>
</dbReference>
<evidence type="ECO:0000256" key="5">
    <source>
        <dbReference type="ARBA" id="ARBA00022475"/>
    </source>
</evidence>
<dbReference type="GO" id="GO:0015386">
    <property type="term" value="F:potassium:proton antiporter activity"/>
    <property type="evidence" value="ECO:0007669"/>
    <property type="project" value="TreeGrafter"/>
</dbReference>
<proteinExistence type="inferred from homology"/>
<dbReference type="InterPro" id="IPR004709">
    <property type="entry name" value="NaH_exchanger"/>
</dbReference>
<dbReference type="Gene3D" id="6.10.140.1330">
    <property type="match status" value="1"/>
</dbReference>
<dbReference type="InterPro" id="IPR002090">
    <property type="entry name" value="NHE-6/7/9"/>
</dbReference>
<keyword evidence="13" id="KW-0050">Antiport</keyword>
<dbReference type="PRINTS" id="PR01084">
    <property type="entry name" value="NAHEXCHNGR"/>
</dbReference>
<dbReference type="Pfam" id="PF00999">
    <property type="entry name" value="Na_H_Exchanger"/>
    <property type="match status" value="1"/>
</dbReference>
<keyword evidence="7" id="KW-0967">Endosome</keyword>
<dbReference type="WBParaSite" id="maker-uti_cns_0003545-snap-gene-0.5-mRNA-1">
    <property type="protein sequence ID" value="maker-uti_cns_0003545-snap-gene-0.5-mRNA-1"/>
    <property type="gene ID" value="maker-uti_cns_0003545-snap-gene-0.5"/>
</dbReference>
<evidence type="ECO:0000256" key="8">
    <source>
        <dbReference type="ARBA" id="ARBA00022989"/>
    </source>
</evidence>
<evidence type="ECO:0000256" key="7">
    <source>
        <dbReference type="ARBA" id="ARBA00022753"/>
    </source>
</evidence>
<keyword evidence="6 13" id="KW-0812">Transmembrane</keyword>
<keyword evidence="10 13" id="KW-0406">Ion transport</keyword>
<keyword evidence="12 13" id="KW-0739">Sodium transport</keyword>
<evidence type="ECO:0000313" key="14">
    <source>
        <dbReference type="Proteomes" id="UP000095280"/>
    </source>
</evidence>
<dbReference type="AlphaFoldDB" id="A0A1I8GX69"/>
<dbReference type="Proteomes" id="UP000095280">
    <property type="component" value="Unplaced"/>
</dbReference>
<dbReference type="PRINTS" id="PR01088">
    <property type="entry name" value="NAHEXCHNGR6"/>
</dbReference>
<evidence type="ECO:0000256" key="11">
    <source>
        <dbReference type="ARBA" id="ARBA00023136"/>
    </source>
</evidence>
<sequence>MSSKSSKETSIDKSIETSQESRVQINHVSDSMTLLLYLGLLIVTILTVWLFKHRRFRFIHETGLAILYGLIVGVIIRYGSPSYQPSITMISIEDSPEQSNKLPPEKVLVNMSVLNESQIYEYDYKRRLYGNDINAPILDEKATFNPEVFFNFILPPIIFFAGFSMKRKHFFRNIGSILMLAFLGTTISCFVIGGVTFGISRASARLASIVSLSECLLFGAFISATDPVTVLAIFSDLRVEPDLYALVFGESVLNDAVAIVLSESIETYGSAAAAGETAAISVLKAIGSFAGVFLGAIGIGCLLGCLTALITKFTQVREHPLLETSLFVLMSYSTFLAAEAVKSTGIVAVLFCGICQAHYTYNNLSDESKATTMSFFGLLNFLAENFTFVYIGVSVFTYSSHLWDPVFIVAGFLAMIIGRVLCVYPLCGLANIGRRRSGCAIGLSRMHVLAFSGLRGAMAFALAIRNTSSDARKIIFSTTLILVMITVLVCGGLATQMLQWMHIEVGVEEEPNRQRLDRQDSTGEAASQPSLRDRSCIALGWRKIDKNFVKPLLTNARPLLTETCSGCCLPLARLLTTTEQLTQAAVQRDLYSGGQEDTDVIVPPDSDSFAGLGEGGQVNKAGPAAPASLQVATTGDADNNGAASPVLF</sequence>
<dbReference type="STRING" id="282301.A0A1I8GX69"/>
<evidence type="ECO:0000256" key="6">
    <source>
        <dbReference type="ARBA" id="ARBA00022692"/>
    </source>
</evidence>
<comment type="subcellular location">
    <subcellularLocation>
        <location evidence="2">Cell membrane</location>
        <topology evidence="2">Multi-pass membrane protein</topology>
    </subcellularLocation>
    <subcellularLocation>
        <location evidence="1">Recycling endosome membrane</location>
        <topology evidence="1">Multi-pass membrane protein</topology>
    </subcellularLocation>
</comment>
<evidence type="ECO:0000256" key="2">
    <source>
        <dbReference type="ARBA" id="ARBA00004651"/>
    </source>
</evidence>
<dbReference type="PANTHER" id="PTHR10110:SF187">
    <property type="entry name" value="SODIUM_HYDROGEN EXCHANGER"/>
    <property type="match status" value="1"/>
</dbReference>